<evidence type="ECO:0000256" key="8">
    <source>
        <dbReference type="SAM" id="Phobius"/>
    </source>
</evidence>
<keyword evidence="10" id="KW-1185">Reference proteome</keyword>
<dbReference type="GO" id="GO:0005886">
    <property type="term" value="C:plasma membrane"/>
    <property type="evidence" value="ECO:0007669"/>
    <property type="project" value="UniProtKB-SubCell"/>
</dbReference>
<dbReference type="SUPFAM" id="SSF53850">
    <property type="entry name" value="Periplasmic binding protein-like II"/>
    <property type="match status" value="1"/>
</dbReference>
<evidence type="ECO:0000256" key="6">
    <source>
        <dbReference type="ARBA" id="ARBA00023170"/>
    </source>
</evidence>
<comment type="subcellular location">
    <subcellularLocation>
        <location evidence="1">Cell membrane</location>
        <topology evidence="1">Multi-pass membrane protein</topology>
    </subcellularLocation>
</comment>
<dbReference type="Proteomes" id="UP000747542">
    <property type="component" value="Unassembled WGS sequence"/>
</dbReference>
<evidence type="ECO:0000256" key="5">
    <source>
        <dbReference type="ARBA" id="ARBA00023136"/>
    </source>
</evidence>
<name>A0A8J5TC46_HOMAM</name>
<evidence type="ECO:0000256" key="2">
    <source>
        <dbReference type="ARBA" id="ARBA00022475"/>
    </source>
</evidence>
<keyword evidence="7" id="KW-0325">Glycoprotein</keyword>
<keyword evidence="5 8" id="KW-0472">Membrane</keyword>
<accession>A0A8J5TC46</accession>
<evidence type="ECO:0000313" key="9">
    <source>
        <dbReference type="EMBL" id="KAG7173881.1"/>
    </source>
</evidence>
<keyword evidence="4 8" id="KW-1133">Transmembrane helix</keyword>
<evidence type="ECO:0000256" key="7">
    <source>
        <dbReference type="ARBA" id="ARBA00023180"/>
    </source>
</evidence>
<evidence type="ECO:0000313" key="10">
    <source>
        <dbReference type="Proteomes" id="UP000747542"/>
    </source>
</evidence>
<dbReference type="InterPro" id="IPR052192">
    <property type="entry name" value="Insect_Ionotropic_Sensory_Rcpt"/>
</dbReference>
<evidence type="ECO:0000256" key="4">
    <source>
        <dbReference type="ARBA" id="ARBA00022989"/>
    </source>
</evidence>
<evidence type="ECO:0000256" key="3">
    <source>
        <dbReference type="ARBA" id="ARBA00022692"/>
    </source>
</evidence>
<reference evidence="9" key="1">
    <citation type="journal article" date="2021" name="Sci. Adv.">
        <title>The American lobster genome reveals insights on longevity, neural, and immune adaptations.</title>
        <authorList>
            <person name="Polinski J.M."/>
            <person name="Zimin A.V."/>
            <person name="Clark K.F."/>
            <person name="Kohn A.B."/>
            <person name="Sadowski N."/>
            <person name="Timp W."/>
            <person name="Ptitsyn A."/>
            <person name="Khanna P."/>
            <person name="Romanova D.Y."/>
            <person name="Williams P."/>
            <person name="Greenwood S.J."/>
            <person name="Moroz L.L."/>
            <person name="Walt D.R."/>
            <person name="Bodnar A.G."/>
        </authorList>
    </citation>
    <scope>NUCLEOTIDE SEQUENCE</scope>
    <source>
        <strain evidence="9">GMGI-L3</strain>
    </source>
</reference>
<feature type="transmembrane region" description="Helical" evidence="8">
    <location>
        <begin position="261"/>
        <end position="279"/>
    </location>
</feature>
<dbReference type="Gene3D" id="3.40.190.10">
    <property type="entry name" value="Periplasmic binding protein-like II"/>
    <property type="match status" value="1"/>
</dbReference>
<proteinExistence type="predicted"/>
<dbReference type="EMBL" id="JAHLQT010008712">
    <property type="protein sequence ID" value="KAG7173881.1"/>
    <property type="molecule type" value="Genomic_DNA"/>
</dbReference>
<organism evidence="9 10">
    <name type="scientific">Homarus americanus</name>
    <name type="common">American lobster</name>
    <dbReference type="NCBI Taxonomy" id="6706"/>
    <lineage>
        <taxon>Eukaryota</taxon>
        <taxon>Metazoa</taxon>
        <taxon>Ecdysozoa</taxon>
        <taxon>Arthropoda</taxon>
        <taxon>Crustacea</taxon>
        <taxon>Multicrustacea</taxon>
        <taxon>Malacostraca</taxon>
        <taxon>Eumalacostraca</taxon>
        <taxon>Eucarida</taxon>
        <taxon>Decapoda</taxon>
        <taxon>Pleocyemata</taxon>
        <taxon>Astacidea</taxon>
        <taxon>Nephropoidea</taxon>
        <taxon>Nephropidae</taxon>
        <taxon>Homarus</taxon>
    </lineage>
</organism>
<dbReference type="AlphaFoldDB" id="A0A8J5TC46"/>
<evidence type="ECO:0000256" key="1">
    <source>
        <dbReference type="ARBA" id="ARBA00004651"/>
    </source>
</evidence>
<dbReference type="PANTHER" id="PTHR42643">
    <property type="entry name" value="IONOTROPIC RECEPTOR 20A-RELATED"/>
    <property type="match status" value="1"/>
</dbReference>
<comment type="caution">
    <text evidence="9">The sequence shown here is derived from an EMBL/GenBank/DDBJ whole genome shotgun (WGS) entry which is preliminary data.</text>
</comment>
<keyword evidence="6 9" id="KW-0675">Receptor</keyword>
<keyword evidence="3 8" id="KW-0812">Transmembrane</keyword>
<protein>
    <submittedName>
        <fullName evidence="9">Glutamate receptor ionotropic, kainate 1-like 4</fullName>
    </submittedName>
</protein>
<keyword evidence="2" id="KW-1003">Cell membrane</keyword>
<gene>
    <name evidence="9" type="primary">Grik1-L4</name>
    <name evidence="9" type="ORF">Hamer_G020029</name>
</gene>
<sequence>MIRARLPVVDYSRIYTDDPIDISLKPQPLPQYLYHQSPGSDEHHGMGPHRLVPAEGVVVGEWEAGCWAGLRPPNSWRVISNPSQHTTNMIDQAYKSSLVAHLTVQSKSSPINSFEDVLGQTSWSWGGQAPLLHSAYAQVFTKSPSSTLQDIYKHMEIRDVDDGLARVMENGYSFITWKYYIESIIAITYTDTRGVTAFYTSRKEYSLLLGHNWGFTKGSPLRRPISAIKQRPDRGGAHRLLDGSRVDDGQVVLSLHHLQSVFFLLLLGYCVSCLVLLGEKVSYYLQRSR</sequence>
<dbReference type="PANTHER" id="PTHR42643:SF24">
    <property type="entry name" value="IONOTROPIC RECEPTOR 60A"/>
    <property type="match status" value="1"/>
</dbReference>